<organism evidence="7 8">
    <name type="scientific">Babesia duncani</name>
    <dbReference type="NCBI Taxonomy" id="323732"/>
    <lineage>
        <taxon>Eukaryota</taxon>
        <taxon>Sar</taxon>
        <taxon>Alveolata</taxon>
        <taxon>Apicomplexa</taxon>
        <taxon>Aconoidasida</taxon>
        <taxon>Piroplasmida</taxon>
        <taxon>Babesiidae</taxon>
        <taxon>Babesia</taxon>
    </lineage>
</organism>
<keyword evidence="3" id="KW-0810">Translation regulation</keyword>
<dbReference type="GO" id="GO:0016281">
    <property type="term" value="C:eukaryotic translation initiation factor 4F complex"/>
    <property type="evidence" value="ECO:0007669"/>
    <property type="project" value="TreeGrafter"/>
</dbReference>
<dbReference type="EMBL" id="JALLKP010000004">
    <property type="protein sequence ID" value="KAK2195260.1"/>
    <property type="molecule type" value="Genomic_DNA"/>
</dbReference>
<name>A0AAD9PI36_9APIC</name>
<dbReference type="Gene3D" id="3.30.760.10">
    <property type="entry name" value="RNA Cap, Translation Initiation Factor Eif4e"/>
    <property type="match status" value="1"/>
</dbReference>
<dbReference type="Proteomes" id="UP001214638">
    <property type="component" value="Unassembled WGS sequence"/>
</dbReference>
<evidence type="ECO:0000313" key="7">
    <source>
        <dbReference type="EMBL" id="KAK2195260.1"/>
    </source>
</evidence>
<comment type="similarity">
    <text evidence="1 6">Belongs to the eukaryotic initiation factor 4E family.</text>
</comment>
<keyword evidence="8" id="KW-1185">Reference proteome</keyword>
<dbReference type="RefSeq" id="XP_067802103.1">
    <property type="nucleotide sequence ID" value="XM_067947952.1"/>
</dbReference>
<dbReference type="Pfam" id="PF01652">
    <property type="entry name" value="IF4E"/>
    <property type="match status" value="1"/>
</dbReference>
<accession>A0AAD9PI36</accession>
<evidence type="ECO:0000256" key="4">
    <source>
        <dbReference type="ARBA" id="ARBA00022884"/>
    </source>
</evidence>
<keyword evidence="2 6" id="KW-0396">Initiation factor</keyword>
<protein>
    <submittedName>
        <fullName evidence="7">Bifunctional Translation Initiation factor eIF-4e-like/Translation Initiation factor eIF- 4e</fullName>
    </submittedName>
</protein>
<gene>
    <name evidence="7" type="ORF">BdWA1_002933</name>
</gene>
<dbReference type="InterPro" id="IPR001040">
    <property type="entry name" value="TIF_eIF_4E"/>
</dbReference>
<evidence type="ECO:0000256" key="2">
    <source>
        <dbReference type="ARBA" id="ARBA00022540"/>
    </source>
</evidence>
<dbReference type="AlphaFoldDB" id="A0AAD9PI36"/>
<dbReference type="SUPFAM" id="SSF55418">
    <property type="entry name" value="eIF4e-like"/>
    <property type="match status" value="1"/>
</dbReference>
<dbReference type="GO" id="GO:0006417">
    <property type="term" value="P:regulation of translation"/>
    <property type="evidence" value="ECO:0007669"/>
    <property type="project" value="UniProtKB-KW"/>
</dbReference>
<keyword evidence="5 6" id="KW-0648">Protein biosynthesis</keyword>
<dbReference type="InterPro" id="IPR023398">
    <property type="entry name" value="TIF_eIF4e-like"/>
</dbReference>
<sequence>MEKAEEVPEVNNETRDGYPLLTFNKSTEYHQKIAELFDNVSCTGIYGILQVKVKAETPLPLKNKWIIWEQIVKSSDHTNTVDYKEFTKPLVSFDTVQAFWNLWLNIPQPSELGTTKRIARETSGGSEHFVDAIMVFRDGIQPMWEDSANKDGGHFEYRFRPAEVQSLTVDEYWNNIILALVGATLQHGELINGVRLVDKLNSRFPALRIEVWFQNLGASNDATQLMRSVGTCMARRLVSFK</sequence>
<dbReference type="GO" id="GO:0003743">
    <property type="term" value="F:translation initiation factor activity"/>
    <property type="evidence" value="ECO:0007669"/>
    <property type="project" value="UniProtKB-KW"/>
</dbReference>
<evidence type="ECO:0000313" key="8">
    <source>
        <dbReference type="Proteomes" id="UP001214638"/>
    </source>
</evidence>
<dbReference type="GO" id="GO:0000340">
    <property type="term" value="F:RNA 7-methylguanosine cap binding"/>
    <property type="evidence" value="ECO:0007669"/>
    <property type="project" value="TreeGrafter"/>
</dbReference>
<dbReference type="PANTHER" id="PTHR11960">
    <property type="entry name" value="EUKARYOTIC TRANSLATION INITIATION FACTOR 4E RELATED"/>
    <property type="match status" value="1"/>
</dbReference>
<proteinExistence type="inferred from homology"/>
<keyword evidence="4 6" id="KW-0694">RNA-binding</keyword>
<dbReference type="PANTHER" id="PTHR11960:SF8">
    <property type="entry name" value="EUKARYOTIC TRANSLATION INITIATION FACTOR 4E1-RELATED"/>
    <property type="match status" value="1"/>
</dbReference>
<reference evidence="7" key="1">
    <citation type="journal article" date="2023" name="Nat. Microbiol.">
        <title>Babesia duncani multi-omics identifies virulence factors and drug targets.</title>
        <authorList>
            <person name="Singh P."/>
            <person name="Lonardi S."/>
            <person name="Liang Q."/>
            <person name="Vydyam P."/>
            <person name="Khabirova E."/>
            <person name="Fang T."/>
            <person name="Gihaz S."/>
            <person name="Thekkiniath J."/>
            <person name="Munshi M."/>
            <person name="Abel S."/>
            <person name="Ciampossin L."/>
            <person name="Batugedara G."/>
            <person name="Gupta M."/>
            <person name="Lu X.M."/>
            <person name="Lenz T."/>
            <person name="Chakravarty S."/>
            <person name="Cornillot E."/>
            <person name="Hu Y."/>
            <person name="Ma W."/>
            <person name="Gonzalez L.M."/>
            <person name="Sanchez S."/>
            <person name="Estrada K."/>
            <person name="Sanchez-Flores A."/>
            <person name="Montero E."/>
            <person name="Harb O.S."/>
            <person name="Le Roch K.G."/>
            <person name="Mamoun C.B."/>
        </authorList>
    </citation>
    <scope>NUCLEOTIDE SEQUENCE</scope>
    <source>
        <strain evidence="7">WA1</strain>
    </source>
</reference>
<evidence type="ECO:0000256" key="3">
    <source>
        <dbReference type="ARBA" id="ARBA00022845"/>
    </source>
</evidence>
<evidence type="ECO:0000256" key="6">
    <source>
        <dbReference type="RuleBase" id="RU004374"/>
    </source>
</evidence>
<dbReference type="GeneID" id="94337230"/>
<evidence type="ECO:0000256" key="1">
    <source>
        <dbReference type="ARBA" id="ARBA00009860"/>
    </source>
</evidence>
<comment type="caution">
    <text evidence="7">The sequence shown here is derived from an EMBL/GenBank/DDBJ whole genome shotgun (WGS) entry which is preliminary data.</text>
</comment>
<evidence type="ECO:0000256" key="5">
    <source>
        <dbReference type="ARBA" id="ARBA00022917"/>
    </source>
</evidence>
<dbReference type="KEGG" id="bdw:94337230"/>